<evidence type="ECO:0000259" key="1">
    <source>
        <dbReference type="Pfam" id="PF05196"/>
    </source>
</evidence>
<sequence>MGFREVACNERISRSNCKVSCRLSG</sequence>
<gene>
    <name evidence="2" type="ORF">E5259_10795</name>
</gene>
<dbReference type="GO" id="GO:0008083">
    <property type="term" value="F:growth factor activity"/>
    <property type="evidence" value="ECO:0007669"/>
    <property type="project" value="InterPro"/>
</dbReference>
<feature type="domain" description="Pleiotrophin/Midkine N-terminal" evidence="1">
    <location>
        <begin position="2"/>
        <end position="21"/>
    </location>
</feature>
<dbReference type="InterPro" id="IPR020089">
    <property type="entry name" value="PTN/MK_N_dom"/>
</dbReference>
<dbReference type="Proteomes" id="UP000515789">
    <property type="component" value="Chromosome"/>
</dbReference>
<reference evidence="2 3" key="1">
    <citation type="submission" date="2019-04" db="EMBL/GenBank/DDBJ databases">
        <authorList>
            <person name="Schori C."/>
            <person name="Ahrens C."/>
        </authorList>
    </citation>
    <scope>NUCLEOTIDE SEQUENCE [LARGE SCALE GENOMIC DNA]</scope>
    <source>
        <strain evidence="2 3">DSM 2950</strain>
    </source>
</reference>
<proteinExistence type="predicted"/>
<name>A0A7G5N3D4_9FIRM</name>
<accession>A0A7G5N3D4</accession>
<evidence type="ECO:0000313" key="3">
    <source>
        <dbReference type="Proteomes" id="UP000515789"/>
    </source>
</evidence>
<dbReference type="EMBL" id="CP039126">
    <property type="protein sequence ID" value="QMW81377.1"/>
    <property type="molecule type" value="Genomic_DNA"/>
</dbReference>
<organism evidence="2 3">
    <name type="scientific">Blautia producta</name>
    <dbReference type="NCBI Taxonomy" id="33035"/>
    <lineage>
        <taxon>Bacteria</taxon>
        <taxon>Bacillati</taxon>
        <taxon>Bacillota</taxon>
        <taxon>Clostridia</taxon>
        <taxon>Lachnospirales</taxon>
        <taxon>Lachnospiraceae</taxon>
        <taxon>Blautia</taxon>
    </lineage>
</organism>
<protein>
    <recommendedName>
        <fullName evidence="1">Pleiotrophin/Midkine N-terminal domain-containing protein</fullName>
    </recommendedName>
</protein>
<dbReference type="Pfam" id="PF05196">
    <property type="entry name" value="PTN_MK_N"/>
    <property type="match status" value="1"/>
</dbReference>
<evidence type="ECO:0000313" key="2">
    <source>
        <dbReference type="EMBL" id="QMW81377.1"/>
    </source>
</evidence>
<dbReference type="AlphaFoldDB" id="A0A7G5N3D4"/>